<organism evidence="3 4">
    <name type="scientific">Paraglaciecola mesophila</name>
    <dbReference type="NCBI Taxonomy" id="197222"/>
    <lineage>
        <taxon>Bacteria</taxon>
        <taxon>Pseudomonadati</taxon>
        <taxon>Pseudomonadota</taxon>
        <taxon>Gammaproteobacteria</taxon>
        <taxon>Alteromonadales</taxon>
        <taxon>Alteromonadaceae</taxon>
        <taxon>Paraglaciecola</taxon>
    </lineage>
</organism>
<proteinExistence type="predicted"/>
<feature type="region of interest" description="Disordered" evidence="1">
    <location>
        <begin position="1"/>
        <end position="45"/>
    </location>
</feature>
<dbReference type="Gene3D" id="3.40.50.1820">
    <property type="entry name" value="alpha/beta hydrolase"/>
    <property type="match status" value="1"/>
</dbReference>
<feature type="compositionally biased region" description="Low complexity" evidence="1">
    <location>
        <begin position="33"/>
        <end position="45"/>
    </location>
</feature>
<evidence type="ECO:0000313" key="3">
    <source>
        <dbReference type="EMBL" id="MEM5496219.1"/>
    </source>
</evidence>
<dbReference type="InterPro" id="IPR017208">
    <property type="entry name" value="UCP037442_abhydr"/>
</dbReference>
<evidence type="ECO:0000313" key="4">
    <source>
        <dbReference type="Proteomes" id="UP001461163"/>
    </source>
</evidence>
<dbReference type="SUPFAM" id="SSF53474">
    <property type="entry name" value="alpha/beta-Hydrolases"/>
    <property type="match status" value="1"/>
</dbReference>
<feature type="domain" description="Serine aminopeptidase S33" evidence="2">
    <location>
        <begin position="72"/>
        <end position="207"/>
    </location>
</feature>
<accession>A0ABU9SQR7</accession>
<name>A0ABU9SQR7_9ALTE</name>
<evidence type="ECO:0000259" key="2">
    <source>
        <dbReference type="Pfam" id="PF12146"/>
    </source>
</evidence>
<sequence length="328" mass="36253">MNKSMPSGIASSAQSLKSIATPSDTADELNTRSEPSIADEASSSESSVEHKIVTDAGHSVVLKVFRSQLKPVKGICVIAAATGVAQHLYQDFAVWLTGLGFHVVTFDYDGIGSSIDRHVKHCNSDLLGWANNDCPAVLNFVDTHFSGLECIWIGHSVGGHMLGMMPNTGPVSRAITVATGTGTWWYNSPPTKRVAWFLWYFLVPLTVPTLGYFPGDKLNIMCNLPKGVMMQWRRWCLKEGYAVEKEGQWLKDRFANVNLPISAIAFSDDEMMSLKNIDMLHGQFSGANITRQTVAPKDVGHKRIGHIGWHKGRYQNMWEKVFTPLLLS</sequence>
<evidence type="ECO:0000256" key="1">
    <source>
        <dbReference type="SAM" id="MobiDB-lite"/>
    </source>
</evidence>
<feature type="compositionally biased region" description="Polar residues" evidence="1">
    <location>
        <begin position="1"/>
        <end position="24"/>
    </location>
</feature>
<dbReference type="InterPro" id="IPR029058">
    <property type="entry name" value="AB_hydrolase_fold"/>
</dbReference>
<protein>
    <submittedName>
        <fullName evidence="3">Alpha/beta hydrolase</fullName>
    </submittedName>
</protein>
<dbReference type="InterPro" id="IPR022742">
    <property type="entry name" value="Hydrolase_4"/>
</dbReference>
<dbReference type="PIRSF" id="PIRSF037442">
    <property type="entry name" value="UCP037442_abhydr"/>
    <property type="match status" value="1"/>
</dbReference>
<gene>
    <name evidence="3" type="ORF">WNY77_02295</name>
</gene>
<dbReference type="EMBL" id="JBBMQS010000001">
    <property type="protein sequence ID" value="MEM5496219.1"/>
    <property type="molecule type" value="Genomic_DNA"/>
</dbReference>
<dbReference type="Pfam" id="PF12146">
    <property type="entry name" value="Hydrolase_4"/>
    <property type="match status" value="1"/>
</dbReference>
<comment type="caution">
    <text evidence="3">The sequence shown here is derived from an EMBL/GenBank/DDBJ whole genome shotgun (WGS) entry which is preliminary data.</text>
</comment>
<dbReference type="RefSeq" id="WP_342880734.1">
    <property type="nucleotide sequence ID" value="NZ_JBBMQS010000001.1"/>
</dbReference>
<keyword evidence="4" id="KW-1185">Reference proteome</keyword>
<dbReference type="GO" id="GO:0016787">
    <property type="term" value="F:hydrolase activity"/>
    <property type="evidence" value="ECO:0007669"/>
    <property type="project" value="UniProtKB-KW"/>
</dbReference>
<dbReference type="Proteomes" id="UP001461163">
    <property type="component" value="Unassembled WGS sequence"/>
</dbReference>
<reference evidence="3 4" key="1">
    <citation type="submission" date="2024-03" db="EMBL/GenBank/DDBJ databases">
        <title>Community enrichment and isolation of bacterial strains for fucoidan degradation.</title>
        <authorList>
            <person name="Sichert A."/>
        </authorList>
    </citation>
    <scope>NUCLEOTIDE SEQUENCE [LARGE SCALE GENOMIC DNA]</scope>
    <source>
        <strain evidence="3 4">AS12</strain>
    </source>
</reference>
<keyword evidence="3" id="KW-0378">Hydrolase</keyword>